<evidence type="ECO:0000313" key="2">
    <source>
        <dbReference type="EMBL" id="QNM13155.1"/>
    </source>
</evidence>
<dbReference type="AlphaFoldDB" id="A0A7G9GQS3"/>
<organism evidence="2 3">
    <name type="scientific">[Eubacterium] hominis</name>
    <dbReference type="NCBI Taxonomy" id="2764325"/>
    <lineage>
        <taxon>Bacteria</taxon>
        <taxon>Bacillati</taxon>
        <taxon>Bacillota</taxon>
        <taxon>Erysipelotrichia</taxon>
        <taxon>Erysipelotrichales</taxon>
        <taxon>Erysipelotrichaceae</taxon>
        <taxon>Amedibacillus</taxon>
    </lineage>
</organism>
<keyword evidence="3" id="KW-1185">Reference proteome</keyword>
<dbReference type="InterPro" id="IPR050303">
    <property type="entry name" value="GatZ_KbaZ_carbometab"/>
</dbReference>
<feature type="transmembrane region" description="Helical" evidence="1">
    <location>
        <begin position="256"/>
        <end position="276"/>
    </location>
</feature>
<dbReference type="PANTHER" id="PTHR32502">
    <property type="entry name" value="N-ACETYLGALACTOSAMINE PERMEASE II COMPONENT-RELATED"/>
    <property type="match status" value="1"/>
</dbReference>
<dbReference type="PANTHER" id="PTHR32502:SF23">
    <property type="entry name" value="TRANSPORT PROTEIN, PTS SYSTEM"/>
    <property type="match status" value="1"/>
</dbReference>
<keyword evidence="1" id="KW-1133">Transmembrane helix</keyword>
<feature type="transmembrane region" description="Helical" evidence="1">
    <location>
        <begin position="191"/>
        <end position="213"/>
    </location>
</feature>
<proteinExistence type="predicted"/>
<sequence length="277" mass="30902">MKDGLKLQREYPLHKKLVEFFWGGWFSMCNWNNERQANTAFMYGMSKTIDRLYPNPEDLEKKKEAYHRHLVFYNTTPQFMPFQLGLAAAMEEEYKEHPDTFNPKMINDVKIALMGPLAGIGDSFFQGTIRTIAMSIGVSFAQQGSVLGPIIAMVISLGTSIPITWYAGKLGYLKGKELLQQIMKSDLMERIMYGCSIAGLMVVGGMVACLVNVTTPIAMGETFQLQSVLDTVLPKMIPLLLTGLMFVVAKKKVNALLIMLACFVIGVILSYFGILAV</sequence>
<keyword evidence="1" id="KW-0812">Transmembrane</keyword>
<accession>A0A7G9GQS3</accession>
<dbReference type="PROSITE" id="PS51108">
    <property type="entry name" value="PTS_EIID"/>
    <property type="match status" value="1"/>
</dbReference>
<evidence type="ECO:0000256" key="1">
    <source>
        <dbReference type="SAM" id="Phobius"/>
    </source>
</evidence>
<dbReference type="Pfam" id="PF03613">
    <property type="entry name" value="EIID-AGA"/>
    <property type="match status" value="1"/>
</dbReference>
<evidence type="ECO:0000313" key="3">
    <source>
        <dbReference type="Proteomes" id="UP000515856"/>
    </source>
</evidence>
<dbReference type="KEGG" id="ehn:H9Q80_04180"/>
<dbReference type="InterPro" id="IPR004704">
    <property type="entry name" value="PTS_IID_man"/>
</dbReference>
<name>A0A7G9GQS3_9FIRM</name>
<gene>
    <name evidence="2" type="ORF">H9Q80_04180</name>
</gene>
<dbReference type="GO" id="GO:0009401">
    <property type="term" value="P:phosphoenolpyruvate-dependent sugar phosphotransferase system"/>
    <property type="evidence" value="ECO:0007669"/>
    <property type="project" value="InterPro"/>
</dbReference>
<reference evidence="2 3" key="1">
    <citation type="submission" date="2020-08" db="EMBL/GenBank/DDBJ databases">
        <authorList>
            <person name="Liu C."/>
            <person name="Sun Q."/>
        </authorList>
    </citation>
    <scope>NUCLEOTIDE SEQUENCE [LARGE SCALE GENOMIC DNA]</scope>
    <source>
        <strain evidence="2 3">NSJ-61</strain>
    </source>
</reference>
<dbReference type="GO" id="GO:0005886">
    <property type="term" value="C:plasma membrane"/>
    <property type="evidence" value="ECO:0007669"/>
    <property type="project" value="TreeGrafter"/>
</dbReference>
<protein>
    <submittedName>
        <fullName evidence="2">PTS system mannose/fructose/sorbose family transporter subunit IID</fullName>
    </submittedName>
</protein>
<keyword evidence="1" id="KW-0472">Membrane</keyword>
<feature type="transmembrane region" description="Helical" evidence="1">
    <location>
        <begin position="146"/>
        <end position="167"/>
    </location>
</feature>
<dbReference type="RefSeq" id="WP_178760218.1">
    <property type="nucleotide sequence ID" value="NZ_CP060636.1"/>
</dbReference>
<dbReference type="EMBL" id="CP060636">
    <property type="protein sequence ID" value="QNM13155.1"/>
    <property type="molecule type" value="Genomic_DNA"/>
</dbReference>
<dbReference type="Proteomes" id="UP000515856">
    <property type="component" value="Chromosome"/>
</dbReference>